<keyword evidence="1" id="KW-0732">Signal</keyword>
<evidence type="ECO:0000313" key="3">
    <source>
        <dbReference type="Proteomes" id="UP000509421"/>
    </source>
</evidence>
<evidence type="ECO:0000256" key="1">
    <source>
        <dbReference type="SAM" id="SignalP"/>
    </source>
</evidence>
<protein>
    <recommendedName>
        <fullName evidence="4">Fimbrial protein</fullName>
    </recommendedName>
</protein>
<evidence type="ECO:0008006" key="4">
    <source>
        <dbReference type="Google" id="ProtNLM"/>
    </source>
</evidence>
<dbReference type="Proteomes" id="UP000509421">
    <property type="component" value="Chromosome"/>
</dbReference>
<gene>
    <name evidence="2" type="ORF">HWQ14_17235</name>
</gene>
<sequence length="280" mass="30054">MKKFFLLIYIVTQYANAATLQCENYKASRMNSPFVSSSVNALTNVEVKTIAVGTPKVKNFHITITYPDANVGLALAGNYVHIYPNIDDKQSAPLIIGERLTGLTGQTISIPCTSPDSNGCAILKHNWAPIVSASPSSATLASIDRNVTVPERLNRMSTELTITSNNVQVPSTTVTGNQSVLFGELTVEDSLTIPDKIDIGSLTAGENKNAGIFIDYTTNTNNLDVRLSPSYDISAPLTVNEKQVYGPTSFKPPFSIGLYVMTSAQPGTKSANVIASWTCP</sequence>
<dbReference type="RefSeq" id="WP_176610441.1">
    <property type="nucleotide sequence ID" value="NZ_CP056117.1"/>
</dbReference>
<feature type="chain" id="PRO_5028962563" description="Fimbrial protein" evidence="1">
    <location>
        <begin position="18"/>
        <end position="280"/>
    </location>
</feature>
<evidence type="ECO:0000313" key="2">
    <source>
        <dbReference type="EMBL" id="QKZ99287.1"/>
    </source>
</evidence>
<dbReference type="EMBL" id="CP056117">
    <property type="protein sequence ID" value="QKZ99287.1"/>
    <property type="molecule type" value="Genomic_DNA"/>
</dbReference>
<name>A0A7H8UKS1_ENTCL</name>
<proteinExistence type="predicted"/>
<accession>A0A7H8UKS1</accession>
<reference evidence="2 3" key="1">
    <citation type="submission" date="2020-06" db="EMBL/GenBank/DDBJ databases">
        <title>Long-read sequencing of DSM26481-BlokeschLab.</title>
        <authorList>
            <person name="Blokesch M."/>
        </authorList>
    </citation>
    <scope>NUCLEOTIDE SEQUENCE [LARGE SCALE GENOMIC DNA]</scope>
    <source>
        <strain evidence="2 3">DSM 26481</strain>
    </source>
</reference>
<organism evidence="2 3">
    <name type="scientific">Enterobacter cloacae</name>
    <dbReference type="NCBI Taxonomy" id="550"/>
    <lineage>
        <taxon>Bacteria</taxon>
        <taxon>Pseudomonadati</taxon>
        <taxon>Pseudomonadota</taxon>
        <taxon>Gammaproteobacteria</taxon>
        <taxon>Enterobacterales</taxon>
        <taxon>Enterobacteriaceae</taxon>
        <taxon>Enterobacter</taxon>
        <taxon>Enterobacter cloacae complex</taxon>
    </lineage>
</organism>
<dbReference type="AlphaFoldDB" id="A0A7H8UKS1"/>
<feature type="signal peptide" evidence="1">
    <location>
        <begin position="1"/>
        <end position="17"/>
    </location>
</feature>